<dbReference type="InterPro" id="IPR029039">
    <property type="entry name" value="Flavoprotein-like_sf"/>
</dbReference>
<dbReference type="OMA" id="DIMSIPR"/>
<evidence type="ECO:0000256" key="7">
    <source>
        <dbReference type="ARBA" id="ARBA00023002"/>
    </source>
</evidence>
<dbReference type="KEGG" id="bbo:BBOV_IV009350"/>
<dbReference type="InterPro" id="IPR039261">
    <property type="entry name" value="FNR_nucleotide-bd"/>
</dbReference>
<dbReference type="Pfam" id="PF00258">
    <property type="entry name" value="Flavodoxin_1"/>
    <property type="match status" value="1"/>
</dbReference>
<dbReference type="InterPro" id="IPR017938">
    <property type="entry name" value="Riboflavin_synthase-like_b-brl"/>
</dbReference>
<evidence type="ECO:0000256" key="4">
    <source>
        <dbReference type="ARBA" id="ARBA00022643"/>
    </source>
</evidence>
<dbReference type="GO" id="GO:0050660">
    <property type="term" value="F:flavin adenine dinucleotide binding"/>
    <property type="evidence" value="ECO:0007669"/>
    <property type="project" value="TreeGrafter"/>
</dbReference>
<dbReference type="Gene3D" id="3.40.50.360">
    <property type="match status" value="1"/>
</dbReference>
<dbReference type="PROSITE" id="PS50902">
    <property type="entry name" value="FLAVODOXIN_LIKE"/>
    <property type="match status" value="1"/>
</dbReference>
<name>A7ARX0_BABBO</name>
<dbReference type="PANTHER" id="PTHR19384">
    <property type="entry name" value="NITRIC OXIDE SYNTHASE-RELATED"/>
    <property type="match status" value="1"/>
</dbReference>
<evidence type="ECO:0000256" key="3">
    <source>
        <dbReference type="ARBA" id="ARBA00022630"/>
    </source>
</evidence>
<evidence type="ECO:0000256" key="5">
    <source>
        <dbReference type="ARBA" id="ARBA00022827"/>
    </source>
</evidence>
<dbReference type="Gene3D" id="3.40.50.80">
    <property type="entry name" value="Nucleotide-binding domain of ferredoxin-NADP reductase (FNR) module"/>
    <property type="match status" value="1"/>
</dbReference>
<evidence type="ECO:0000259" key="8">
    <source>
        <dbReference type="PROSITE" id="PS50902"/>
    </source>
</evidence>
<dbReference type="Pfam" id="PF00667">
    <property type="entry name" value="FAD_binding_1"/>
    <property type="match status" value="1"/>
</dbReference>
<dbReference type="InterPro" id="IPR023173">
    <property type="entry name" value="NADPH_Cyt_P450_Rdtase_alpha"/>
</dbReference>
<dbReference type="InParanoid" id="A7ARX0"/>
<dbReference type="PRINTS" id="PR00369">
    <property type="entry name" value="FLAVODOXIN"/>
</dbReference>
<dbReference type="GeneID" id="5479091"/>
<comment type="caution">
    <text evidence="9">The sequence shown here is derived from an EMBL/GenBank/DDBJ whole genome shotgun (WGS) entry which is preliminary data.</text>
</comment>
<evidence type="ECO:0000313" key="10">
    <source>
        <dbReference type="Proteomes" id="UP000002173"/>
    </source>
</evidence>
<dbReference type="RefSeq" id="XP_001610857.1">
    <property type="nucleotide sequence ID" value="XM_001610807.1"/>
</dbReference>
<comment type="cofactor">
    <cofactor evidence="1">
        <name>FMN</name>
        <dbReference type="ChEBI" id="CHEBI:58210"/>
    </cofactor>
</comment>
<keyword evidence="5" id="KW-0274">FAD</keyword>
<dbReference type="EMBL" id="AAXT01000002">
    <property type="protein sequence ID" value="EDO07289.1"/>
    <property type="molecule type" value="Genomic_DNA"/>
</dbReference>
<keyword evidence="10" id="KW-1185">Reference proteome</keyword>
<dbReference type="InterPro" id="IPR008254">
    <property type="entry name" value="Flavodoxin/NO_synth"/>
</dbReference>
<dbReference type="SUPFAM" id="SSF52218">
    <property type="entry name" value="Flavoproteins"/>
    <property type="match status" value="1"/>
</dbReference>
<evidence type="ECO:0000256" key="1">
    <source>
        <dbReference type="ARBA" id="ARBA00001917"/>
    </source>
</evidence>
<reference evidence="10" key="3">
    <citation type="journal article" date="2021" name="Int. J. Parasitol.">
        <title>Comparative analysis of gene expression between Babesia bovis blood stages and kinetes allowed by improved genome annotation.</title>
        <authorList>
            <person name="Ueti M.W."/>
            <person name="Johnson W.C."/>
            <person name="Kappmeyer L.S."/>
            <person name="Herndon D.R."/>
            <person name="Mousel M.R."/>
            <person name="Reif K.E."/>
            <person name="Taus N.S."/>
            <person name="Ifeonu O.O."/>
            <person name="Silva J.C."/>
            <person name="Suarez C.E."/>
            <person name="Brayton K.A."/>
        </authorList>
    </citation>
    <scope>NUCLEOTIDE SEQUENCE [LARGE SCALE GENOMIC DNA]</scope>
</reference>
<reference evidence="10" key="2">
    <citation type="journal article" date="2020" name="Data Brief">
        <title>Transcriptome dataset of Babesia bovis life stages within vertebrate and invertebrate hosts.</title>
        <authorList>
            <person name="Ueti M.W."/>
            <person name="Johnson W.C."/>
            <person name="Kappmeyer L.S."/>
            <person name="Herndon D.R."/>
            <person name="Mousel M.R."/>
            <person name="Reif K.E."/>
            <person name="Taus N.S."/>
            <person name="Ifeonu O.O."/>
            <person name="Silva J.C."/>
            <person name="Suarez C.E."/>
            <person name="Brayton K.A."/>
        </authorList>
    </citation>
    <scope>NUCLEOTIDE SEQUENCE [LARGE SCALE GENOMIC DNA]</scope>
</reference>
<feature type="domain" description="Flavodoxin-like" evidence="8">
    <location>
        <begin position="3"/>
        <end position="143"/>
    </location>
</feature>
<evidence type="ECO:0000256" key="6">
    <source>
        <dbReference type="ARBA" id="ARBA00022857"/>
    </source>
</evidence>
<evidence type="ECO:0000256" key="2">
    <source>
        <dbReference type="ARBA" id="ARBA00001974"/>
    </source>
</evidence>
<accession>A7ARX0</accession>
<dbReference type="STRING" id="5865.A7ARX0"/>
<dbReference type="InterPro" id="IPR001094">
    <property type="entry name" value="Flavdoxin-like"/>
</dbReference>
<evidence type="ECO:0000313" key="9">
    <source>
        <dbReference type="EMBL" id="EDO07289.1"/>
    </source>
</evidence>
<dbReference type="SUPFAM" id="SSF52343">
    <property type="entry name" value="Ferredoxin reductase-like, C-terminal NADP-linked domain"/>
    <property type="match status" value="1"/>
</dbReference>
<comment type="cofactor">
    <cofactor evidence="2">
        <name>FAD</name>
        <dbReference type="ChEBI" id="CHEBI:57692"/>
    </cofactor>
</comment>
<reference evidence="9 10" key="1">
    <citation type="journal article" date="2007" name="PLoS Pathog.">
        <title>Genome sequence of Babesia bovis and comparative analysis of apicomplexan hemoprotozoa.</title>
        <authorList>
            <person name="Brayton K.A."/>
            <person name="Lau A.O.T."/>
            <person name="Herndon D.R."/>
            <person name="Hannick L."/>
            <person name="Kappmeyer L.S."/>
            <person name="Berens S.J."/>
            <person name="Bidwell S.L."/>
            <person name="Brown W.C."/>
            <person name="Crabtree J."/>
            <person name="Fadrosh D."/>
            <person name="Feldblum T."/>
            <person name="Forberger H.A."/>
            <person name="Haas B.J."/>
            <person name="Howell J.M."/>
            <person name="Khouri H."/>
            <person name="Koo H."/>
            <person name="Mann D.J."/>
            <person name="Norimine J."/>
            <person name="Paulsen I.T."/>
            <person name="Radune D."/>
            <person name="Ren Q."/>
            <person name="Smith R.K. Jr."/>
            <person name="Suarez C.E."/>
            <person name="White O."/>
            <person name="Wortman J.R."/>
            <person name="Knowles D.P. Jr."/>
            <person name="McElwain T.F."/>
            <person name="Nene V.M."/>
        </authorList>
    </citation>
    <scope>NUCLEOTIDE SEQUENCE [LARGE SCALE GENOMIC DNA]</scope>
    <source>
        <strain evidence="9">T2Bo</strain>
    </source>
</reference>
<dbReference type="GO" id="GO:0010181">
    <property type="term" value="F:FMN binding"/>
    <property type="evidence" value="ECO:0007669"/>
    <property type="project" value="InterPro"/>
</dbReference>
<dbReference type="GO" id="GO:0016491">
    <property type="term" value="F:oxidoreductase activity"/>
    <property type="evidence" value="ECO:0007669"/>
    <property type="project" value="UniProtKB-KW"/>
</dbReference>
<dbReference type="VEuPathDB" id="PiroplasmaDB:BBOV_IV009350"/>
<dbReference type="Proteomes" id="UP000002173">
    <property type="component" value="Unassembled WGS sequence"/>
</dbReference>
<dbReference type="Gene3D" id="1.20.990.10">
    <property type="entry name" value="NADPH-cytochrome p450 Reductase, Chain A, domain 3"/>
    <property type="match status" value="1"/>
</dbReference>
<dbReference type="InterPro" id="IPR003097">
    <property type="entry name" value="CysJ-like_FAD-binding"/>
</dbReference>
<keyword evidence="4" id="KW-0288">FMN</keyword>
<keyword evidence="6" id="KW-0521">NADP</keyword>
<proteinExistence type="predicted"/>
<dbReference type="AlphaFoldDB" id="A7ARX0"/>
<protein>
    <submittedName>
        <fullName evidence="9">Flavodoxin domain containing protein</fullName>
    </submittedName>
</protein>
<keyword evidence="7" id="KW-0560">Oxidoreductase</keyword>
<sequence length="623" mass="71135">MKVIVVYASETGCGEALAYTTYIELYKRGIDVKVRSACMVTLRYLVAFDRCIFIVSTAAFGEFPHNIHPLVDALRKRKACLSLSYTIFGLGDSKYPLYNYAARRLISVLNNFGGTCFYPPGYGDDQHPLGHLGEFIAWLPGLCKWWNAEVIYEPMPMKFALKVVGLDKRIKEGRIDIKVNMGTIKSNELITPEVYFSPVRNILVDFYGQLYDIGDVCRLYPTGNADEVAEDLKSLGYDPDEVVLIKRMPDGFEFNRDLEILVEGNNFDNDNPNRLPFEGIPIKLQRLFTEFLCLRNVCTQWQMYIMAAFARQEIHKNKLLEMSAFTIDACVQYNNYCKDEKRTLIEVLKDFHMTNLPLNVLVNIATPYYPRFLSIASLGSTIGIGKFFDNPLSPSLGSISYRCFKKFLNQSMANTGIMELYVGEVVHRTPNGRIIKGQASEMLYKGVPGNRFRFDFVNHGLARRILNINKPVLFISTGTGLAACKPLLESRIQMQITMWKEHFTRPKFRDLAFFGYRNRKVDQLYVSNFKLLNLWCDVHILYSRGSKQKVYVQDGVAKYPHRVLNILMNGTVIVTGRSNPMPKEVMQTLKNILVEHAGFETKAAEEYIEDAILGGRIVLETWG</sequence>
<organism evidence="9 10">
    <name type="scientific">Babesia bovis</name>
    <dbReference type="NCBI Taxonomy" id="5865"/>
    <lineage>
        <taxon>Eukaryota</taxon>
        <taxon>Sar</taxon>
        <taxon>Alveolata</taxon>
        <taxon>Apicomplexa</taxon>
        <taxon>Aconoidasida</taxon>
        <taxon>Piroplasmida</taxon>
        <taxon>Babesiidae</taxon>
        <taxon>Babesia</taxon>
    </lineage>
</organism>
<gene>
    <name evidence="9" type="ORF">BBOV_IV009350</name>
</gene>
<keyword evidence="3" id="KW-0285">Flavoprotein</keyword>
<dbReference type="PANTHER" id="PTHR19384:SF10">
    <property type="entry name" value="NADPH-DEPENDENT DIFLAVIN OXIDOREDUCTASE 1"/>
    <property type="match status" value="1"/>
</dbReference>
<dbReference type="GO" id="GO:0005829">
    <property type="term" value="C:cytosol"/>
    <property type="evidence" value="ECO:0007669"/>
    <property type="project" value="TreeGrafter"/>
</dbReference>
<dbReference type="eggNOG" id="KOG1159">
    <property type="taxonomic scope" value="Eukaryota"/>
</dbReference>
<dbReference type="SUPFAM" id="SSF63380">
    <property type="entry name" value="Riboflavin synthase domain-like"/>
    <property type="match status" value="1"/>
</dbReference>